<dbReference type="Proteomes" id="UP000640489">
    <property type="component" value="Unassembled WGS sequence"/>
</dbReference>
<dbReference type="AlphaFoldDB" id="A0A930VH12"/>
<evidence type="ECO:0000313" key="1">
    <source>
        <dbReference type="EMBL" id="MBF4763780.1"/>
    </source>
</evidence>
<name>A0A930VH12_9ACTN</name>
<evidence type="ECO:0000313" key="2">
    <source>
        <dbReference type="Proteomes" id="UP000640489"/>
    </source>
</evidence>
<dbReference type="EMBL" id="JADKPN010000006">
    <property type="protein sequence ID" value="MBF4763780.1"/>
    <property type="molecule type" value="Genomic_DNA"/>
</dbReference>
<reference evidence="1" key="1">
    <citation type="submission" date="2020-11" db="EMBL/GenBank/DDBJ databases">
        <title>Nocardioides sp. nov., isolated from Soil of Cynanchum wilfordii Hemsley rhizosphere.</title>
        <authorList>
            <person name="Lee J.-S."/>
            <person name="Suh M.K."/>
            <person name="Kim J.-S."/>
        </authorList>
    </citation>
    <scope>NUCLEOTIDE SEQUENCE</scope>
    <source>
        <strain evidence="1">KCTC 19275</strain>
    </source>
</reference>
<sequence length="209" mass="23034">MLRLDSLARRDIITDVAMPIIATRGVSGVTYASLAARIGHSPQAIHQWVGTRDRMVELIAATFYQRWVPWTTSRSYDHAALAMLPGDDEEETGWCRVLLALQEEARRRPSVAPLLASLRRHEHELLADIHPELKSDDHRLQVLHALVAGLRETACSESEIGPTRARHLLALYCAEHAGPRADWVSGACADEAVAGLIDVNQADEVPPSS</sequence>
<organism evidence="1 2">
    <name type="scientific">Nocardioides islandensis</name>
    <dbReference type="NCBI Taxonomy" id="433663"/>
    <lineage>
        <taxon>Bacteria</taxon>
        <taxon>Bacillati</taxon>
        <taxon>Actinomycetota</taxon>
        <taxon>Actinomycetes</taxon>
        <taxon>Propionibacteriales</taxon>
        <taxon>Nocardioidaceae</taxon>
        <taxon>Nocardioides</taxon>
    </lineage>
</organism>
<dbReference type="Gene3D" id="1.10.357.10">
    <property type="entry name" value="Tetracycline Repressor, domain 2"/>
    <property type="match status" value="1"/>
</dbReference>
<protein>
    <recommendedName>
        <fullName evidence="3">TetR/AcrR family transcriptional regulator</fullName>
    </recommendedName>
</protein>
<dbReference type="SUPFAM" id="SSF48498">
    <property type="entry name" value="Tetracyclin repressor-like, C-terminal domain"/>
    <property type="match status" value="1"/>
</dbReference>
<dbReference type="RefSeq" id="WP_194706973.1">
    <property type="nucleotide sequence ID" value="NZ_JADKPN010000006.1"/>
</dbReference>
<proteinExistence type="predicted"/>
<evidence type="ECO:0008006" key="3">
    <source>
        <dbReference type="Google" id="ProtNLM"/>
    </source>
</evidence>
<comment type="caution">
    <text evidence="1">The sequence shown here is derived from an EMBL/GenBank/DDBJ whole genome shotgun (WGS) entry which is preliminary data.</text>
</comment>
<dbReference type="InterPro" id="IPR036271">
    <property type="entry name" value="Tet_transcr_reg_TetR-rel_C_sf"/>
</dbReference>
<gene>
    <name evidence="1" type="ORF">ISU07_11645</name>
</gene>
<dbReference type="InterPro" id="IPR009057">
    <property type="entry name" value="Homeodomain-like_sf"/>
</dbReference>
<accession>A0A930VH12</accession>
<keyword evidence="2" id="KW-1185">Reference proteome</keyword>
<dbReference type="SUPFAM" id="SSF46689">
    <property type="entry name" value="Homeodomain-like"/>
    <property type="match status" value="1"/>
</dbReference>